<accession>A0ABP3FR92</accession>
<gene>
    <name evidence="1" type="ORF">GCM10010302_73760</name>
</gene>
<evidence type="ECO:0000313" key="2">
    <source>
        <dbReference type="Proteomes" id="UP001501867"/>
    </source>
</evidence>
<dbReference type="Proteomes" id="UP001501867">
    <property type="component" value="Unassembled WGS sequence"/>
</dbReference>
<sequence>MAEPAVWQPLSEDVRRTLELLLDGPSDVHRALRTQIPCAEMRDSGCSCPCVYLRVVTEALEAAPTGPGLGPVASAPLLAADGGYDGEATLFAYDGVLEDLQFCDWEDHGPGPRPLWEWLGPRPA</sequence>
<evidence type="ECO:0000313" key="1">
    <source>
        <dbReference type="EMBL" id="GAA0323853.1"/>
    </source>
</evidence>
<reference evidence="2" key="1">
    <citation type="journal article" date="2019" name="Int. J. Syst. Evol. Microbiol.">
        <title>The Global Catalogue of Microorganisms (GCM) 10K type strain sequencing project: providing services to taxonomists for standard genome sequencing and annotation.</title>
        <authorList>
            <consortium name="The Broad Institute Genomics Platform"/>
            <consortium name="The Broad Institute Genome Sequencing Center for Infectious Disease"/>
            <person name="Wu L."/>
            <person name="Ma J."/>
        </authorList>
    </citation>
    <scope>NUCLEOTIDE SEQUENCE [LARGE SCALE GENOMIC DNA]</scope>
    <source>
        <strain evidence="2">JCM 4505</strain>
    </source>
</reference>
<name>A0ABP3FR92_9ACTN</name>
<dbReference type="EMBL" id="BAAABV010000032">
    <property type="protein sequence ID" value="GAA0323853.1"/>
    <property type="molecule type" value="Genomic_DNA"/>
</dbReference>
<comment type="caution">
    <text evidence="1">The sequence shown here is derived from an EMBL/GenBank/DDBJ whole genome shotgun (WGS) entry which is preliminary data.</text>
</comment>
<protein>
    <submittedName>
        <fullName evidence="1">Uncharacterized protein</fullName>
    </submittedName>
</protein>
<keyword evidence="2" id="KW-1185">Reference proteome</keyword>
<organism evidence="1 2">
    <name type="scientific">Streptomyces polychromogenes</name>
    <dbReference type="NCBI Taxonomy" id="67342"/>
    <lineage>
        <taxon>Bacteria</taxon>
        <taxon>Bacillati</taxon>
        <taxon>Actinomycetota</taxon>
        <taxon>Actinomycetes</taxon>
        <taxon>Kitasatosporales</taxon>
        <taxon>Streptomycetaceae</taxon>
        <taxon>Streptomyces</taxon>
    </lineage>
</organism>
<proteinExistence type="predicted"/>
<dbReference type="RefSeq" id="WP_344169672.1">
    <property type="nucleotide sequence ID" value="NZ_BAAABV010000032.1"/>
</dbReference>